<keyword evidence="4 5" id="KW-0472">Membrane</keyword>
<comment type="subcellular location">
    <subcellularLocation>
        <location evidence="1">Membrane</location>
    </subcellularLocation>
</comment>
<keyword evidence="2 5" id="KW-0812">Transmembrane</keyword>
<organism evidence="7 8">
    <name type="scientific">Bowmanella dokdonensis</name>
    <dbReference type="NCBI Taxonomy" id="751969"/>
    <lineage>
        <taxon>Bacteria</taxon>
        <taxon>Pseudomonadati</taxon>
        <taxon>Pseudomonadota</taxon>
        <taxon>Gammaproteobacteria</taxon>
        <taxon>Alteromonadales</taxon>
        <taxon>Alteromonadaceae</taxon>
        <taxon>Bowmanella</taxon>
    </lineage>
</organism>
<keyword evidence="3 5" id="KW-1133">Transmembrane helix</keyword>
<evidence type="ECO:0000256" key="2">
    <source>
        <dbReference type="ARBA" id="ARBA00022692"/>
    </source>
</evidence>
<gene>
    <name evidence="7" type="ORF">J0A66_15465</name>
</gene>
<dbReference type="EMBL" id="JAFKCV010000009">
    <property type="protein sequence ID" value="MBN7826633.1"/>
    <property type="molecule type" value="Genomic_DNA"/>
</dbReference>
<feature type="transmembrane region" description="Helical" evidence="5">
    <location>
        <begin position="69"/>
        <end position="95"/>
    </location>
</feature>
<dbReference type="PANTHER" id="PTHR30566">
    <property type="entry name" value="YNAI-RELATED MECHANOSENSITIVE ION CHANNEL"/>
    <property type="match status" value="1"/>
</dbReference>
<protein>
    <submittedName>
        <fullName evidence="7">Mechanosensitive ion channel family protein</fullName>
    </submittedName>
</protein>
<evidence type="ECO:0000256" key="3">
    <source>
        <dbReference type="ARBA" id="ARBA00022989"/>
    </source>
</evidence>
<dbReference type="InterPro" id="IPR023408">
    <property type="entry name" value="MscS_beta-dom_sf"/>
</dbReference>
<proteinExistence type="predicted"/>
<dbReference type="Proteomes" id="UP000664654">
    <property type="component" value="Unassembled WGS sequence"/>
</dbReference>
<name>A0A939INR3_9ALTE</name>
<reference evidence="7" key="1">
    <citation type="submission" date="2021-03" db="EMBL/GenBank/DDBJ databases">
        <title>novel species isolated from a fishpond in China.</title>
        <authorList>
            <person name="Lu H."/>
            <person name="Cai Z."/>
        </authorList>
    </citation>
    <scope>NUCLEOTIDE SEQUENCE</scope>
    <source>
        <strain evidence="7">JCM 30855</strain>
    </source>
</reference>
<dbReference type="GO" id="GO:0016020">
    <property type="term" value="C:membrane"/>
    <property type="evidence" value="ECO:0007669"/>
    <property type="project" value="UniProtKB-SubCell"/>
</dbReference>
<sequence length="279" mass="32049">MFEQKLVMSILLILVFLTIRRLIVRAIRRRAKRRAEDKRHVVNAVKNIVNLAVVIFLLLLWSAEIQHLALSIAAFMVAIVLATREFIQCVTGFVYATSSRMFRVGDWVQVGDYCGEVMESDWFTLTLLEVDMTSYEYSGKTLNLPNNMLMTQVVKNLNFLKRYSSHSFTLVRDQSINVFAIQDELLALAKQHCEHFHEVAQRYNSLIQKRLDVAIAGPDPEVRITTNHLGDTETHIKVFCPTDQVIDIEQKITRDFMRLWYEKKQLLTGAGGKPSVGKS</sequence>
<dbReference type="Gene3D" id="2.30.30.60">
    <property type="match status" value="1"/>
</dbReference>
<evidence type="ECO:0000259" key="6">
    <source>
        <dbReference type="Pfam" id="PF00924"/>
    </source>
</evidence>
<feature type="transmembrane region" description="Helical" evidence="5">
    <location>
        <begin position="44"/>
        <end position="63"/>
    </location>
</feature>
<dbReference type="GO" id="GO:0008381">
    <property type="term" value="F:mechanosensitive monoatomic ion channel activity"/>
    <property type="evidence" value="ECO:0007669"/>
    <property type="project" value="UniProtKB-ARBA"/>
</dbReference>
<accession>A0A939INR3</accession>
<dbReference type="Pfam" id="PF00924">
    <property type="entry name" value="MS_channel_2nd"/>
    <property type="match status" value="1"/>
</dbReference>
<evidence type="ECO:0000256" key="4">
    <source>
        <dbReference type="ARBA" id="ARBA00023136"/>
    </source>
</evidence>
<feature type="domain" description="Mechanosensitive ion channel MscS" evidence="6">
    <location>
        <begin position="97"/>
        <end position="158"/>
    </location>
</feature>
<dbReference type="InterPro" id="IPR010920">
    <property type="entry name" value="LSM_dom_sf"/>
</dbReference>
<evidence type="ECO:0000256" key="1">
    <source>
        <dbReference type="ARBA" id="ARBA00004370"/>
    </source>
</evidence>
<comment type="caution">
    <text evidence="7">The sequence shown here is derived from an EMBL/GenBank/DDBJ whole genome shotgun (WGS) entry which is preliminary data.</text>
</comment>
<evidence type="ECO:0000313" key="8">
    <source>
        <dbReference type="Proteomes" id="UP000664654"/>
    </source>
</evidence>
<dbReference type="SUPFAM" id="SSF50182">
    <property type="entry name" value="Sm-like ribonucleoproteins"/>
    <property type="match status" value="1"/>
</dbReference>
<dbReference type="InterPro" id="IPR006685">
    <property type="entry name" value="MscS_channel_2nd"/>
</dbReference>
<feature type="transmembrane region" description="Helical" evidence="5">
    <location>
        <begin position="6"/>
        <end position="23"/>
    </location>
</feature>
<dbReference type="AlphaFoldDB" id="A0A939INR3"/>
<keyword evidence="8" id="KW-1185">Reference proteome</keyword>
<evidence type="ECO:0000313" key="7">
    <source>
        <dbReference type="EMBL" id="MBN7826633.1"/>
    </source>
</evidence>
<dbReference type="PANTHER" id="PTHR30566:SF27">
    <property type="entry name" value="MECHANOSENSITIVE ION CHANNEL PROTEIN"/>
    <property type="match status" value="1"/>
</dbReference>
<evidence type="ECO:0000256" key="5">
    <source>
        <dbReference type="SAM" id="Phobius"/>
    </source>
</evidence>